<dbReference type="AlphaFoldDB" id="A0A225VWT5"/>
<dbReference type="Pfam" id="PF00892">
    <property type="entry name" value="EamA"/>
    <property type="match status" value="1"/>
</dbReference>
<dbReference type="SUPFAM" id="SSF103481">
    <property type="entry name" value="Multidrug resistance efflux transporter EmrE"/>
    <property type="match status" value="1"/>
</dbReference>
<dbReference type="Gene3D" id="1.10.3730.20">
    <property type="match status" value="1"/>
</dbReference>
<dbReference type="PANTHER" id="PTHR19346">
    <property type="entry name" value="SUGAR PHOSPHATE TRANSPORTER DOMAIN-CONTAINING PROTEIN"/>
    <property type="match status" value="1"/>
</dbReference>
<sequence>MINTQNTNFVCLQATTHFKKPFFITCLDHSITVFLLPALYIYHLVRDKNAGVQTDKLGMIAVLQRHSKHPLRKLFAIAVVLNSVYLIADYMWFTALAMVSVAAGTAISNTSPFFVYLFSMCFLHEQASWKKLCGVLTSFIGVALITIFQDGIMEDPQNTSLLACMLVVTQTIIAAAYGVAYRVVVGEDVDDASTILTLTGICGMVTIPVWIVGSLLLAVCPFEAVREPWGLPETEWGLFLLMVSGVGAMMTIPLSLLWDIALNGRVFPWECFLGATLIMAGFGMLELISSK</sequence>
<dbReference type="OrthoDB" id="10062838at2759"/>
<dbReference type="GO" id="GO:0016020">
    <property type="term" value="C:membrane"/>
    <property type="evidence" value="ECO:0007669"/>
    <property type="project" value="InterPro"/>
</dbReference>
<feature type="transmembrane region" description="Helical" evidence="1">
    <location>
        <begin position="269"/>
        <end position="288"/>
    </location>
</feature>
<feature type="transmembrane region" description="Helical" evidence="1">
    <location>
        <begin position="160"/>
        <end position="183"/>
    </location>
</feature>
<feature type="transmembrane region" description="Helical" evidence="1">
    <location>
        <begin position="22"/>
        <end position="42"/>
    </location>
</feature>
<keyword evidence="1" id="KW-0472">Membrane</keyword>
<evidence type="ECO:0000259" key="2">
    <source>
        <dbReference type="Pfam" id="PF00892"/>
    </source>
</evidence>
<comment type="caution">
    <text evidence="3">The sequence shown here is derived from an EMBL/GenBank/DDBJ whole genome shotgun (WGS) entry which is preliminary data.</text>
</comment>
<feature type="transmembrane region" description="Helical" evidence="1">
    <location>
        <begin position="99"/>
        <end position="119"/>
    </location>
</feature>
<name>A0A225VWT5_9STRA</name>
<protein>
    <submittedName>
        <fullName evidence="3">Putative membrane protein</fullName>
    </submittedName>
</protein>
<proteinExistence type="predicted"/>
<keyword evidence="4" id="KW-1185">Reference proteome</keyword>
<evidence type="ECO:0000313" key="3">
    <source>
        <dbReference type="EMBL" id="OWZ09805.1"/>
    </source>
</evidence>
<feature type="transmembrane region" description="Helical" evidence="1">
    <location>
        <begin position="195"/>
        <end position="216"/>
    </location>
</feature>
<keyword evidence="1" id="KW-1133">Transmembrane helix</keyword>
<reference evidence="4" key="1">
    <citation type="submission" date="2017-03" db="EMBL/GenBank/DDBJ databases">
        <title>Phytopthora megakarya and P. palmivora, two closely related causual agents of cacao black pod achieved similar genome size and gene model numbers by different mechanisms.</title>
        <authorList>
            <person name="Ali S."/>
            <person name="Shao J."/>
            <person name="Larry D.J."/>
            <person name="Kronmiller B."/>
            <person name="Shen D."/>
            <person name="Strem M.D."/>
            <person name="Melnick R.L."/>
            <person name="Guiltinan M.J."/>
            <person name="Tyler B.M."/>
            <person name="Meinhardt L.W."/>
            <person name="Bailey B.A."/>
        </authorList>
    </citation>
    <scope>NUCLEOTIDE SEQUENCE [LARGE SCALE GENOMIC DNA]</scope>
    <source>
        <strain evidence="4">zdho120</strain>
    </source>
</reference>
<dbReference type="EMBL" id="NBNE01002660">
    <property type="protein sequence ID" value="OWZ09805.1"/>
    <property type="molecule type" value="Genomic_DNA"/>
</dbReference>
<keyword evidence="1" id="KW-0812">Transmembrane</keyword>
<evidence type="ECO:0000313" key="4">
    <source>
        <dbReference type="Proteomes" id="UP000198211"/>
    </source>
</evidence>
<dbReference type="InterPro" id="IPR037185">
    <property type="entry name" value="EmrE-like"/>
</dbReference>
<feature type="transmembrane region" description="Helical" evidence="1">
    <location>
        <begin position="236"/>
        <end position="257"/>
    </location>
</feature>
<dbReference type="PANTHER" id="PTHR19346:SF4">
    <property type="entry name" value="SUGAR PHOSPHATE TRANSPORTER DOMAIN-CONTAINING PROTEIN"/>
    <property type="match status" value="1"/>
</dbReference>
<accession>A0A225VWT5</accession>
<gene>
    <name evidence="3" type="ORF">PHMEG_00017433</name>
</gene>
<feature type="domain" description="EamA" evidence="2">
    <location>
        <begin position="59"/>
        <end position="146"/>
    </location>
</feature>
<feature type="transmembrane region" description="Helical" evidence="1">
    <location>
        <begin position="74"/>
        <end position="93"/>
    </location>
</feature>
<dbReference type="InterPro" id="IPR026505">
    <property type="entry name" value="Solute_c_fam_35_mem_F3/F4"/>
</dbReference>
<dbReference type="InterPro" id="IPR000620">
    <property type="entry name" value="EamA_dom"/>
</dbReference>
<organism evidence="3 4">
    <name type="scientific">Phytophthora megakarya</name>
    <dbReference type="NCBI Taxonomy" id="4795"/>
    <lineage>
        <taxon>Eukaryota</taxon>
        <taxon>Sar</taxon>
        <taxon>Stramenopiles</taxon>
        <taxon>Oomycota</taxon>
        <taxon>Peronosporomycetes</taxon>
        <taxon>Peronosporales</taxon>
        <taxon>Peronosporaceae</taxon>
        <taxon>Phytophthora</taxon>
    </lineage>
</organism>
<evidence type="ECO:0000256" key="1">
    <source>
        <dbReference type="SAM" id="Phobius"/>
    </source>
</evidence>
<dbReference type="Proteomes" id="UP000198211">
    <property type="component" value="Unassembled WGS sequence"/>
</dbReference>
<feature type="transmembrane region" description="Helical" evidence="1">
    <location>
        <begin position="131"/>
        <end position="148"/>
    </location>
</feature>